<dbReference type="Proteomes" id="UP001234989">
    <property type="component" value="Chromosome 1"/>
</dbReference>
<protein>
    <submittedName>
        <fullName evidence="2">Uncharacterized protein</fullName>
    </submittedName>
</protein>
<accession>A0AAF0PQM3</accession>
<feature type="region of interest" description="Disordered" evidence="1">
    <location>
        <begin position="1"/>
        <end position="28"/>
    </location>
</feature>
<evidence type="ECO:0000313" key="2">
    <source>
        <dbReference type="EMBL" id="WMV09087.1"/>
    </source>
</evidence>
<keyword evidence="3" id="KW-1185">Reference proteome</keyword>
<reference evidence="2" key="1">
    <citation type="submission" date="2023-08" db="EMBL/GenBank/DDBJ databases">
        <title>A de novo genome assembly of Solanum verrucosum Schlechtendal, a Mexican diploid species geographically isolated from the other diploid A-genome species in potato relatives.</title>
        <authorList>
            <person name="Hosaka K."/>
        </authorList>
    </citation>
    <scope>NUCLEOTIDE SEQUENCE</scope>
    <source>
        <tissue evidence="2">Young leaves</tissue>
    </source>
</reference>
<evidence type="ECO:0000256" key="1">
    <source>
        <dbReference type="SAM" id="MobiDB-lite"/>
    </source>
</evidence>
<name>A0AAF0PQM3_SOLVR</name>
<sequence length="87" mass="9621">MLVVRGSPLQPLLKPAQKSRLSPDRLTDKPMVRRSDHCPWFMFLASRSRLDRFPISSSAESVYAHDNASRVSLGSLVVLGPVSASWG</sequence>
<gene>
    <name evidence="2" type="ORF">MTR67_002472</name>
</gene>
<evidence type="ECO:0000313" key="3">
    <source>
        <dbReference type="Proteomes" id="UP001234989"/>
    </source>
</evidence>
<organism evidence="2 3">
    <name type="scientific">Solanum verrucosum</name>
    <dbReference type="NCBI Taxonomy" id="315347"/>
    <lineage>
        <taxon>Eukaryota</taxon>
        <taxon>Viridiplantae</taxon>
        <taxon>Streptophyta</taxon>
        <taxon>Embryophyta</taxon>
        <taxon>Tracheophyta</taxon>
        <taxon>Spermatophyta</taxon>
        <taxon>Magnoliopsida</taxon>
        <taxon>eudicotyledons</taxon>
        <taxon>Gunneridae</taxon>
        <taxon>Pentapetalae</taxon>
        <taxon>asterids</taxon>
        <taxon>lamiids</taxon>
        <taxon>Solanales</taxon>
        <taxon>Solanaceae</taxon>
        <taxon>Solanoideae</taxon>
        <taxon>Solaneae</taxon>
        <taxon>Solanum</taxon>
    </lineage>
</organism>
<dbReference type="AlphaFoldDB" id="A0AAF0PQM3"/>
<proteinExistence type="predicted"/>
<dbReference type="EMBL" id="CP133612">
    <property type="protein sequence ID" value="WMV09087.1"/>
    <property type="molecule type" value="Genomic_DNA"/>
</dbReference>